<gene>
    <name evidence="2" type="ORF">GCM10012275_45410</name>
</gene>
<protein>
    <submittedName>
        <fullName evidence="2">Uncharacterized protein</fullName>
    </submittedName>
</protein>
<evidence type="ECO:0000313" key="3">
    <source>
        <dbReference type="Proteomes" id="UP000637578"/>
    </source>
</evidence>
<feature type="transmembrane region" description="Helical" evidence="1">
    <location>
        <begin position="66"/>
        <end position="89"/>
    </location>
</feature>
<reference evidence="2" key="1">
    <citation type="journal article" date="2014" name="Int. J. Syst. Evol. Microbiol.">
        <title>Complete genome sequence of Corynebacterium casei LMG S-19264T (=DSM 44701T), isolated from a smear-ripened cheese.</title>
        <authorList>
            <consortium name="US DOE Joint Genome Institute (JGI-PGF)"/>
            <person name="Walter F."/>
            <person name="Albersmeier A."/>
            <person name="Kalinowski J."/>
            <person name="Ruckert C."/>
        </authorList>
    </citation>
    <scope>NUCLEOTIDE SEQUENCE</scope>
    <source>
        <strain evidence="2">CGMCC 4.5737</strain>
    </source>
</reference>
<reference evidence="2" key="2">
    <citation type="submission" date="2020-09" db="EMBL/GenBank/DDBJ databases">
        <authorList>
            <person name="Sun Q."/>
            <person name="Zhou Y."/>
        </authorList>
    </citation>
    <scope>NUCLEOTIDE SEQUENCE</scope>
    <source>
        <strain evidence="2">CGMCC 4.5737</strain>
    </source>
</reference>
<sequence length="175" mass="18275">MSPVDSGAASAPPPPPRAVRLSRTLWITGAVLGAAGSVQQLADRGRLLEELRRSKPDLTQEQLDSAATGGVLFGLLFTLGLLAVYIMLANRMVRGANWARVTLAVIGGLSVLFGMIGLVGIFSGLAASLGLHVGALDVVISVLVLGLDAAALTAMFLPPANAWFTHLACHRNRRN</sequence>
<feature type="transmembrane region" description="Helical" evidence="1">
    <location>
        <begin position="138"/>
        <end position="164"/>
    </location>
</feature>
<dbReference type="Proteomes" id="UP000637578">
    <property type="component" value="Unassembled WGS sequence"/>
</dbReference>
<feature type="transmembrane region" description="Helical" evidence="1">
    <location>
        <begin position="101"/>
        <end position="126"/>
    </location>
</feature>
<organism evidence="2 3">
    <name type="scientific">Longimycelium tulufanense</name>
    <dbReference type="NCBI Taxonomy" id="907463"/>
    <lineage>
        <taxon>Bacteria</taxon>
        <taxon>Bacillati</taxon>
        <taxon>Actinomycetota</taxon>
        <taxon>Actinomycetes</taxon>
        <taxon>Pseudonocardiales</taxon>
        <taxon>Pseudonocardiaceae</taxon>
        <taxon>Longimycelium</taxon>
    </lineage>
</organism>
<keyword evidence="1" id="KW-0472">Membrane</keyword>
<accession>A0A8J3FXP1</accession>
<dbReference type="EMBL" id="BMMK01000024">
    <property type="protein sequence ID" value="GGM69793.1"/>
    <property type="molecule type" value="Genomic_DNA"/>
</dbReference>
<proteinExistence type="predicted"/>
<keyword evidence="1" id="KW-0812">Transmembrane</keyword>
<evidence type="ECO:0000256" key="1">
    <source>
        <dbReference type="SAM" id="Phobius"/>
    </source>
</evidence>
<dbReference type="AlphaFoldDB" id="A0A8J3FXP1"/>
<name>A0A8J3FXP1_9PSEU</name>
<keyword evidence="3" id="KW-1185">Reference proteome</keyword>
<comment type="caution">
    <text evidence="2">The sequence shown here is derived from an EMBL/GenBank/DDBJ whole genome shotgun (WGS) entry which is preliminary data.</text>
</comment>
<evidence type="ECO:0000313" key="2">
    <source>
        <dbReference type="EMBL" id="GGM69793.1"/>
    </source>
</evidence>
<keyword evidence="1" id="KW-1133">Transmembrane helix</keyword>